<dbReference type="EMBL" id="CADCXU010008871">
    <property type="protein sequence ID" value="CAA9999482.1"/>
    <property type="molecule type" value="Genomic_DNA"/>
</dbReference>
<keyword evidence="3" id="KW-1185">Reference proteome</keyword>
<name>A0A6H5GA44_9HEMI</name>
<feature type="region of interest" description="Disordered" evidence="1">
    <location>
        <begin position="250"/>
        <end position="287"/>
    </location>
</feature>
<dbReference type="Proteomes" id="UP000479000">
    <property type="component" value="Unassembled WGS sequence"/>
</dbReference>
<feature type="compositionally biased region" description="Polar residues" evidence="1">
    <location>
        <begin position="278"/>
        <end position="287"/>
    </location>
</feature>
<organism evidence="2 3">
    <name type="scientific">Nesidiocoris tenuis</name>
    <dbReference type="NCBI Taxonomy" id="355587"/>
    <lineage>
        <taxon>Eukaryota</taxon>
        <taxon>Metazoa</taxon>
        <taxon>Ecdysozoa</taxon>
        <taxon>Arthropoda</taxon>
        <taxon>Hexapoda</taxon>
        <taxon>Insecta</taxon>
        <taxon>Pterygota</taxon>
        <taxon>Neoptera</taxon>
        <taxon>Paraneoptera</taxon>
        <taxon>Hemiptera</taxon>
        <taxon>Heteroptera</taxon>
        <taxon>Panheteroptera</taxon>
        <taxon>Cimicomorpha</taxon>
        <taxon>Miridae</taxon>
        <taxon>Dicyphina</taxon>
        <taxon>Nesidiocoris</taxon>
    </lineage>
</organism>
<reference evidence="2 3" key="1">
    <citation type="submission" date="2020-02" db="EMBL/GenBank/DDBJ databases">
        <authorList>
            <person name="Ferguson B K."/>
        </authorList>
    </citation>
    <scope>NUCLEOTIDE SEQUENCE [LARGE SCALE GENOMIC DNA]</scope>
</reference>
<accession>A0A6H5GA44</accession>
<evidence type="ECO:0000313" key="2">
    <source>
        <dbReference type="EMBL" id="CAA9999482.1"/>
    </source>
</evidence>
<evidence type="ECO:0000313" key="3">
    <source>
        <dbReference type="Proteomes" id="UP000479000"/>
    </source>
</evidence>
<proteinExistence type="predicted"/>
<evidence type="ECO:0000256" key="1">
    <source>
        <dbReference type="SAM" id="MobiDB-lite"/>
    </source>
</evidence>
<dbReference type="AlphaFoldDB" id="A0A6H5GA44"/>
<sequence>MRIKTGIGRGELTLQRIHTVHIITVKRRHQNCIGQFGEATKLFILFPQVRLASPAAVTGPSQCSWAKFGDVVVSGVVLVGTVNILADIPARDRQQPAVPGRNTEKVGAKNRGLQRAIPQRDQFTARGEHILGCNENCHQIKPRFDAFVRPNSAIIISLHDHRLYGIYRMNFACAWEPKRSRLFRSSTRVKILNRERPSAECPGFSLIKPFLAYRQEHVDVREEHRYLRKEEFVWSTSIKWKPDRTLIGNPLPILSKSRPPKPSQGGSSERCFEKKGTTRNSEPPIQS</sequence>
<gene>
    <name evidence="2" type="ORF">NTEN_LOCUS5765</name>
</gene>
<protein>
    <submittedName>
        <fullName evidence="2">Uncharacterized protein</fullName>
    </submittedName>
</protein>